<evidence type="ECO:0000256" key="1">
    <source>
        <dbReference type="SAM" id="MobiDB-lite"/>
    </source>
</evidence>
<dbReference type="AlphaFoldDB" id="A0A4C1XTG9"/>
<evidence type="ECO:0000313" key="2">
    <source>
        <dbReference type="EMBL" id="GBP67211.1"/>
    </source>
</evidence>
<organism evidence="2 3">
    <name type="scientific">Eumeta variegata</name>
    <name type="common">Bagworm moth</name>
    <name type="synonym">Eumeta japonica</name>
    <dbReference type="NCBI Taxonomy" id="151549"/>
    <lineage>
        <taxon>Eukaryota</taxon>
        <taxon>Metazoa</taxon>
        <taxon>Ecdysozoa</taxon>
        <taxon>Arthropoda</taxon>
        <taxon>Hexapoda</taxon>
        <taxon>Insecta</taxon>
        <taxon>Pterygota</taxon>
        <taxon>Neoptera</taxon>
        <taxon>Endopterygota</taxon>
        <taxon>Lepidoptera</taxon>
        <taxon>Glossata</taxon>
        <taxon>Ditrysia</taxon>
        <taxon>Tineoidea</taxon>
        <taxon>Psychidae</taxon>
        <taxon>Oiketicinae</taxon>
        <taxon>Eumeta</taxon>
    </lineage>
</organism>
<dbReference type="EMBL" id="BGZK01000976">
    <property type="protein sequence ID" value="GBP67211.1"/>
    <property type="molecule type" value="Genomic_DNA"/>
</dbReference>
<sequence length="88" mass="9894">MIEIESKSEIEFEVESASELEEKSRLELNAGPRSGSRLTDRAPCTKLGIYKYRSYNVNNDNIKKQPQFQTKAEYPSGRPRGRADGGVA</sequence>
<feature type="region of interest" description="Disordered" evidence="1">
    <location>
        <begin position="1"/>
        <end position="41"/>
    </location>
</feature>
<feature type="region of interest" description="Disordered" evidence="1">
    <location>
        <begin position="60"/>
        <end position="88"/>
    </location>
</feature>
<accession>A0A4C1XTG9</accession>
<comment type="caution">
    <text evidence="2">The sequence shown here is derived from an EMBL/GenBank/DDBJ whole genome shotgun (WGS) entry which is preliminary data.</text>
</comment>
<keyword evidence="3" id="KW-1185">Reference proteome</keyword>
<proteinExistence type="predicted"/>
<feature type="compositionally biased region" description="Polar residues" evidence="1">
    <location>
        <begin position="60"/>
        <end position="70"/>
    </location>
</feature>
<reference evidence="2 3" key="1">
    <citation type="journal article" date="2019" name="Commun. Biol.">
        <title>The bagworm genome reveals a unique fibroin gene that provides high tensile strength.</title>
        <authorList>
            <person name="Kono N."/>
            <person name="Nakamura H."/>
            <person name="Ohtoshi R."/>
            <person name="Tomita M."/>
            <person name="Numata K."/>
            <person name="Arakawa K."/>
        </authorList>
    </citation>
    <scope>NUCLEOTIDE SEQUENCE [LARGE SCALE GENOMIC DNA]</scope>
</reference>
<evidence type="ECO:0000313" key="3">
    <source>
        <dbReference type="Proteomes" id="UP000299102"/>
    </source>
</evidence>
<feature type="compositionally biased region" description="Basic and acidic residues" evidence="1">
    <location>
        <begin position="1"/>
        <end position="10"/>
    </location>
</feature>
<protein>
    <submittedName>
        <fullName evidence="2">Uncharacterized protein</fullName>
    </submittedName>
</protein>
<dbReference type="Proteomes" id="UP000299102">
    <property type="component" value="Unassembled WGS sequence"/>
</dbReference>
<name>A0A4C1XTG9_EUMVA</name>
<gene>
    <name evidence="2" type="ORF">EVAR_47772_1</name>
</gene>